<feature type="region of interest" description="Disordered" evidence="5">
    <location>
        <begin position="142"/>
        <end position="256"/>
    </location>
</feature>
<dbReference type="InterPro" id="IPR051976">
    <property type="entry name" value="Synaptopodin_domain"/>
</dbReference>
<feature type="compositionally biased region" description="Low complexity" evidence="5">
    <location>
        <begin position="346"/>
        <end position="369"/>
    </location>
</feature>
<accession>A0A8C5ICD3</accession>
<feature type="compositionally biased region" description="Low complexity" evidence="5">
    <location>
        <begin position="866"/>
        <end position="875"/>
    </location>
</feature>
<keyword evidence="7" id="KW-1185">Reference proteome</keyword>
<feature type="compositionally biased region" description="Low complexity" evidence="5">
    <location>
        <begin position="637"/>
        <end position="647"/>
    </location>
</feature>
<dbReference type="GO" id="GO:0032233">
    <property type="term" value="P:positive regulation of actin filament bundle assembly"/>
    <property type="evidence" value="ECO:0007669"/>
    <property type="project" value="TreeGrafter"/>
</dbReference>
<dbReference type="PANTHER" id="PTHR24217:SF13">
    <property type="entry name" value="SYNAPTOPODIN"/>
    <property type="match status" value="1"/>
</dbReference>
<sequence length="1050" mass="110174">MLRTRLQQFCLNAQPGCPVPGEAEQRPCVRGTARGDTGGDRGSRGGQSCPWLWDAPASEAGEQEAQMALLGGKPSGSCQRDIRGLNGEAPQPPVNGSSLALAEEPAAPPKCPGSAPELPPTADNPSQEWKVVKIQRVLINPDFEPRKTGLSRSASLSEKELKEAKARSQRIAAQLTTAPGPSSKGVLLFHRRRQRVEGLTGAGHGGVQPLSPAEPRPRQGAMEHSQGQGMKPEPGQPGNPGEGMLANASPCQELPAEAQQVPLSVYLKENMAAAATNGVQEQAAGGMERGVEGLGNAAAPAGPNPLPAFVLPQSPEEGKNGKVPGEVPAEMPGEVPGEVPSEVASAPAGTATGMAPPGGQQQNGTQGRQYYEVHLTLAKPKPVKNRTARPFGTQASPASAQPAEEPPAPELPPPPTYAETLSSPPPLTRVRSPPAYSALYPSQVQKVLPDPLLGCGVSGPNPLPKTGILEESAARRGSRKSMFTFLEKPKLSPNPDLLDLVQSADSRKKQKEQGEPSAEDEPFALGAEASNFVPNSTARGVQHLPPAEDAPAWSSCLKSPTIQPKKKPQPSHILTEARGKGAELFARRQSRMEKFIIEAPSQPELLRSPSPTMSLPPSWKYDNNAYLSPMVSRRPSKSPCRPSKTPPASLYGNNLMESEVSQKELEISRHQPYQLQSSLFILSPSKGPARSIPQEVPPPRPSLPDSYPCPQQASCPASPLPPSPVWHPPVVPSAGQGSASPFPSAAGALPLAQESRASPAAPAEALLASPCRLLPPRAKAGFQAPRPSYSTRNAGIEPQDRRSSLPASPTWTPRLARRTGSLDGWASPASVPELDEGPPTSPPWSERSLSPLRQDAEPRASRQMQARLARNIINAARRKSSSPKALGLESSRPFTPIPAGPPSLPQSPRLGPRAPAGSALGSLGSPSPSHRSPLRSPRAGSPQPCASPGIPRAAWAEGRRLLPPSSASPCPVARLSPVPKSPLPSPVVGGRSSAKRGTSRSPTDSDVSLDSEDSGTKSPGIHSFNLCPRGWSSSLRLKTGALPSGAPCTS</sequence>
<feature type="region of interest" description="Disordered" evidence="5">
    <location>
        <begin position="453"/>
        <end position="584"/>
    </location>
</feature>
<feature type="compositionally biased region" description="Low complexity" evidence="5">
    <location>
        <begin position="703"/>
        <end position="717"/>
    </location>
</feature>
<evidence type="ECO:0000256" key="5">
    <source>
        <dbReference type="SAM" id="MobiDB-lite"/>
    </source>
</evidence>
<dbReference type="Ensembl" id="ENSJHYT00000000860.1">
    <property type="protein sequence ID" value="ENSJHYP00000000666.1"/>
    <property type="gene ID" value="ENSJHYG00000000601.1"/>
</dbReference>
<feature type="compositionally biased region" description="Low complexity" evidence="5">
    <location>
        <begin position="394"/>
        <end position="403"/>
    </location>
</feature>
<feature type="compositionally biased region" description="Low complexity" evidence="5">
    <location>
        <begin position="732"/>
        <end position="763"/>
    </location>
</feature>
<proteinExistence type="inferred from homology"/>
<comment type="similarity">
    <text evidence="4">Belongs to the synaptopodin family.</text>
</comment>
<dbReference type="OMA" id="HMSRKTN"/>
<protein>
    <submittedName>
        <fullName evidence="6">Synaptopodin</fullName>
    </submittedName>
</protein>
<feature type="compositionally biased region" description="Basic and acidic residues" evidence="5">
    <location>
        <begin position="505"/>
        <end position="514"/>
    </location>
</feature>
<dbReference type="Ensembl" id="ENSJHYT00000000821.1">
    <property type="protein sequence ID" value="ENSJHYP00000000638.1"/>
    <property type="gene ID" value="ENSJHYG00000000601.1"/>
</dbReference>
<feature type="compositionally biased region" description="Pro residues" evidence="5">
    <location>
        <begin position="718"/>
        <end position="731"/>
    </location>
</feature>
<dbReference type="AlphaFoldDB" id="A0A8C5ICD3"/>
<reference evidence="6" key="1">
    <citation type="submission" date="2025-05" db="UniProtKB">
        <authorList>
            <consortium name="Ensembl"/>
        </authorList>
    </citation>
    <scope>IDENTIFICATION</scope>
</reference>
<dbReference type="GO" id="GO:0001725">
    <property type="term" value="C:stress fiber"/>
    <property type="evidence" value="ECO:0007669"/>
    <property type="project" value="TreeGrafter"/>
</dbReference>
<feature type="region of interest" description="Disordered" evidence="5">
    <location>
        <begin position="630"/>
        <end position="763"/>
    </location>
</feature>
<feature type="region of interest" description="Disordered" evidence="5">
    <location>
        <begin position="21"/>
        <end position="128"/>
    </location>
</feature>
<keyword evidence="2" id="KW-0963">Cytoplasm</keyword>
<evidence type="ECO:0000256" key="4">
    <source>
        <dbReference type="ARBA" id="ARBA00038161"/>
    </source>
</evidence>
<name>A0A8C5ICD3_JUNHY</name>
<feature type="region of interest" description="Disordered" evidence="5">
    <location>
        <begin position="777"/>
        <end position="1027"/>
    </location>
</feature>
<dbReference type="GO" id="GO:0003779">
    <property type="term" value="F:actin binding"/>
    <property type="evidence" value="ECO:0007669"/>
    <property type="project" value="TreeGrafter"/>
</dbReference>
<evidence type="ECO:0000256" key="1">
    <source>
        <dbReference type="ARBA" id="ARBA00004496"/>
    </source>
</evidence>
<dbReference type="Proteomes" id="UP000694408">
    <property type="component" value="Unplaced"/>
</dbReference>
<evidence type="ECO:0000256" key="2">
    <source>
        <dbReference type="ARBA" id="ARBA00022490"/>
    </source>
</evidence>
<dbReference type="PANTHER" id="PTHR24217">
    <property type="entry name" value="PUTATIVE-RELATED"/>
    <property type="match status" value="1"/>
</dbReference>
<dbReference type="GO" id="GO:0098886">
    <property type="term" value="P:modification of dendritic spine"/>
    <property type="evidence" value="ECO:0007669"/>
    <property type="project" value="TreeGrafter"/>
</dbReference>
<dbReference type="GO" id="GO:0005634">
    <property type="term" value="C:nucleus"/>
    <property type="evidence" value="ECO:0007669"/>
    <property type="project" value="TreeGrafter"/>
</dbReference>
<dbReference type="GO" id="GO:0097444">
    <property type="term" value="C:spine apparatus"/>
    <property type="evidence" value="ECO:0007669"/>
    <property type="project" value="TreeGrafter"/>
</dbReference>
<feature type="compositionally biased region" description="Pro residues" evidence="5">
    <location>
        <begin position="404"/>
        <end position="416"/>
    </location>
</feature>
<feature type="compositionally biased region" description="Basic and acidic residues" evidence="5">
    <location>
        <begin position="660"/>
        <end position="669"/>
    </location>
</feature>
<dbReference type="GO" id="GO:0030018">
    <property type="term" value="C:Z disc"/>
    <property type="evidence" value="ECO:0007669"/>
    <property type="project" value="TreeGrafter"/>
</dbReference>
<comment type="subcellular location">
    <subcellularLocation>
        <location evidence="1">Cytoplasm</location>
    </subcellularLocation>
</comment>
<feature type="compositionally biased region" description="Low complexity" evidence="5">
    <location>
        <begin position="913"/>
        <end position="939"/>
    </location>
</feature>
<feature type="region of interest" description="Disordered" evidence="5">
    <location>
        <begin position="284"/>
        <end position="434"/>
    </location>
</feature>
<feature type="compositionally biased region" description="Pro residues" evidence="5">
    <location>
        <begin position="895"/>
        <end position="905"/>
    </location>
</feature>
<organism evidence="6 7">
    <name type="scientific">Junco hyemalis</name>
    <name type="common">Dark-eyed junco</name>
    <dbReference type="NCBI Taxonomy" id="40217"/>
    <lineage>
        <taxon>Eukaryota</taxon>
        <taxon>Metazoa</taxon>
        <taxon>Chordata</taxon>
        <taxon>Craniata</taxon>
        <taxon>Vertebrata</taxon>
        <taxon>Euteleostomi</taxon>
        <taxon>Archelosauria</taxon>
        <taxon>Archosauria</taxon>
        <taxon>Dinosauria</taxon>
        <taxon>Saurischia</taxon>
        <taxon>Theropoda</taxon>
        <taxon>Coelurosauria</taxon>
        <taxon>Aves</taxon>
        <taxon>Neognathae</taxon>
        <taxon>Neoaves</taxon>
        <taxon>Telluraves</taxon>
        <taxon>Australaves</taxon>
        <taxon>Passeriformes</taxon>
        <taxon>Passerellidae</taxon>
        <taxon>Junco</taxon>
    </lineage>
</organism>
<evidence type="ECO:0000256" key="3">
    <source>
        <dbReference type="ARBA" id="ARBA00022553"/>
    </source>
</evidence>
<evidence type="ECO:0000313" key="6">
    <source>
        <dbReference type="Ensembl" id="ENSJHYP00000000646.1"/>
    </source>
</evidence>
<dbReference type="Ensembl" id="ENSJHYT00000000836.1">
    <property type="protein sequence ID" value="ENSJHYP00000000646.1"/>
    <property type="gene ID" value="ENSJHYG00000000601.1"/>
</dbReference>
<keyword evidence="3" id="KW-0597">Phosphoprotein</keyword>
<dbReference type="GO" id="GO:1905355">
    <property type="term" value="P:spine apparatus assembly"/>
    <property type="evidence" value="ECO:0007669"/>
    <property type="project" value="TreeGrafter"/>
</dbReference>
<feature type="compositionally biased region" description="Polar residues" evidence="5">
    <location>
        <begin position="671"/>
        <end position="680"/>
    </location>
</feature>
<feature type="compositionally biased region" description="Basic and acidic residues" evidence="5">
    <location>
        <begin position="157"/>
        <end position="166"/>
    </location>
</feature>
<evidence type="ECO:0000313" key="7">
    <source>
        <dbReference type="Proteomes" id="UP000694408"/>
    </source>
</evidence>